<feature type="region of interest" description="Disordered" evidence="2">
    <location>
        <begin position="674"/>
        <end position="693"/>
    </location>
</feature>
<accession>A0A1H9BXG2</accession>
<evidence type="ECO:0000256" key="2">
    <source>
        <dbReference type="SAM" id="MobiDB-lite"/>
    </source>
</evidence>
<gene>
    <name evidence="4" type="ORF">SAMN04489841_0883</name>
</gene>
<dbReference type="EMBL" id="FOFD01000001">
    <property type="protein sequence ID" value="SEP93431.1"/>
    <property type="molecule type" value="Genomic_DNA"/>
</dbReference>
<feature type="region of interest" description="Disordered" evidence="2">
    <location>
        <begin position="29"/>
        <end position="68"/>
    </location>
</feature>
<keyword evidence="3" id="KW-0472">Membrane</keyword>
<keyword evidence="1" id="KW-0175">Coiled coil</keyword>
<proteinExistence type="predicted"/>
<dbReference type="STRING" id="1186196.SAMN04489841_0883"/>
<dbReference type="AlphaFoldDB" id="A0A1H9BXG2"/>
<feature type="transmembrane region" description="Helical" evidence="3">
    <location>
        <begin position="531"/>
        <end position="551"/>
    </location>
</feature>
<keyword evidence="3" id="KW-0812">Transmembrane</keyword>
<evidence type="ECO:0000256" key="1">
    <source>
        <dbReference type="SAM" id="Coils"/>
    </source>
</evidence>
<feature type="coiled-coil region" evidence="1">
    <location>
        <begin position="203"/>
        <end position="230"/>
    </location>
</feature>
<organism evidence="4 5">
    <name type="scientific">Natrinema salaciae</name>
    <dbReference type="NCBI Taxonomy" id="1186196"/>
    <lineage>
        <taxon>Archaea</taxon>
        <taxon>Methanobacteriati</taxon>
        <taxon>Methanobacteriota</taxon>
        <taxon>Stenosarchaea group</taxon>
        <taxon>Halobacteria</taxon>
        <taxon>Halobacteriales</taxon>
        <taxon>Natrialbaceae</taxon>
        <taxon>Natrinema</taxon>
    </lineage>
</organism>
<evidence type="ECO:0000313" key="5">
    <source>
        <dbReference type="Proteomes" id="UP000199114"/>
    </source>
</evidence>
<dbReference type="RefSeq" id="WP_245742037.1">
    <property type="nucleotide sequence ID" value="NZ_FOFD01000001.1"/>
</dbReference>
<name>A0A1H9BXG2_9EURY</name>
<keyword evidence="3" id="KW-1133">Transmembrane helix</keyword>
<reference evidence="5" key="1">
    <citation type="submission" date="2016-10" db="EMBL/GenBank/DDBJ databases">
        <authorList>
            <person name="Varghese N."/>
            <person name="Submissions S."/>
        </authorList>
    </citation>
    <scope>NUCLEOTIDE SEQUENCE [LARGE SCALE GENOMIC DNA]</scope>
    <source>
        <strain evidence="5">DSM 25055</strain>
    </source>
</reference>
<keyword evidence="5" id="KW-1185">Reference proteome</keyword>
<dbReference type="Proteomes" id="UP000199114">
    <property type="component" value="Unassembled WGS sequence"/>
</dbReference>
<evidence type="ECO:0000313" key="4">
    <source>
        <dbReference type="EMBL" id="SEP93431.1"/>
    </source>
</evidence>
<evidence type="ECO:0000256" key="3">
    <source>
        <dbReference type="SAM" id="Phobius"/>
    </source>
</evidence>
<protein>
    <recommendedName>
        <fullName evidence="6">DUF4129 domain-containing protein</fullName>
    </recommendedName>
</protein>
<sequence length="693" mass="74215">MVGDGYGRTLLALLLVSIAVGGGIATVNATSAADGGPAQRVAAQQSESDDDPNETQPHRNPDEYAEDGDLESLEGWLSDRMTTRLEEGAIRLREGEYEAAGGYVGEDYRERLGQYVNITEMTDGDSYDERFDVTGEQQARLSDAVREYRETKAEYEAAREAGDDRRARELARDLETLADEIDSLGGSVRGNYDDLEAGTDANLTEADAAIENVTEEIRTEQAAVREQEFEETELSLEPEREEISFLEPLAATGELRTANGSPIANEEITLEIGNRTERFTTNSTGEFTLEYRPIDEPLDAEKLSFRYVPDPQSTYLGDETNVSVSIEQVEPTVELSETPSEVSYGETHAVTGELHADGVPVDGVPLTVSLDGERIGNATVRDGAFETAVAVPASVDDGDRELRVRLPFEDRALAATANTTGVRVLETETELSIEGDSAGEREITVNGTLSAAGSDGVEGEDVQLRIDGAAASTVTTGSNGTFADTVAVPDSVDANDVTVTAVYEARDTNLESATAETAVTIDEADSQLSTVIRLGGGFLVVIAAGLGIWWYRRSDGMDAPVGSANDRGSADDGAIAAVEPLLERASEHLENGQPSDAARTGYAAVRRVLASRIDGQEALTHWEFYRAYREEGDADADSLHTLTTAYERAAFDRDRISPADAASALETARRLCEVTTSDGGGGPADDSRAVNTD</sequence>
<evidence type="ECO:0008006" key="6">
    <source>
        <dbReference type="Google" id="ProtNLM"/>
    </source>
</evidence>